<protein>
    <submittedName>
        <fullName evidence="9">WD repeat-containing protein slp1</fullName>
    </submittedName>
</protein>
<proteinExistence type="inferred from homology"/>
<dbReference type="PANTHER" id="PTHR19918">
    <property type="entry name" value="CELL DIVISION CYCLE 20 CDC20 FIZZY -RELATED"/>
    <property type="match status" value="1"/>
</dbReference>
<dbReference type="Proteomes" id="UP001527925">
    <property type="component" value="Unassembled WGS sequence"/>
</dbReference>
<dbReference type="PROSITE" id="PS50294">
    <property type="entry name" value="WD_REPEATS_REGION"/>
    <property type="match status" value="3"/>
</dbReference>
<dbReference type="InterPro" id="IPR056150">
    <property type="entry name" value="WD40_CDC20-Fz"/>
</dbReference>
<evidence type="ECO:0000256" key="7">
    <source>
        <dbReference type="PROSITE-ProRule" id="PRU00221"/>
    </source>
</evidence>
<dbReference type="PANTHER" id="PTHR19918:SF8">
    <property type="entry name" value="FI02843P"/>
    <property type="match status" value="1"/>
</dbReference>
<feature type="repeat" description="WD" evidence="7">
    <location>
        <begin position="214"/>
        <end position="255"/>
    </location>
</feature>
<comment type="caution">
    <text evidence="9">The sequence shown here is derived from an EMBL/GenBank/DDBJ whole genome shotgun (WGS) entry which is preliminary data.</text>
</comment>
<dbReference type="SMART" id="SM00320">
    <property type="entry name" value="WD40"/>
    <property type="match status" value="7"/>
</dbReference>
<feature type="repeat" description="WD" evidence="7">
    <location>
        <begin position="344"/>
        <end position="377"/>
    </location>
</feature>
<dbReference type="InterPro" id="IPR015943">
    <property type="entry name" value="WD40/YVTN_repeat-like_dom_sf"/>
</dbReference>
<keyword evidence="2 7" id="KW-0853">WD repeat</keyword>
<evidence type="ECO:0000259" key="8">
    <source>
        <dbReference type="Pfam" id="PF24807"/>
    </source>
</evidence>
<dbReference type="PROSITE" id="PS50082">
    <property type="entry name" value="WD_REPEATS_2"/>
    <property type="match status" value="3"/>
</dbReference>
<dbReference type="InterPro" id="IPR033010">
    <property type="entry name" value="Cdc20/Fizzy"/>
</dbReference>
<feature type="repeat" description="WD" evidence="7">
    <location>
        <begin position="131"/>
        <end position="172"/>
    </location>
</feature>
<evidence type="ECO:0000256" key="5">
    <source>
        <dbReference type="ARBA" id="ARBA00022776"/>
    </source>
</evidence>
<keyword evidence="4" id="KW-0677">Repeat</keyword>
<evidence type="ECO:0000313" key="10">
    <source>
        <dbReference type="Proteomes" id="UP001527925"/>
    </source>
</evidence>
<dbReference type="Pfam" id="PF24807">
    <property type="entry name" value="WD40_CDC20-Fz"/>
    <property type="match status" value="1"/>
</dbReference>
<accession>A0ABR4N1T6</accession>
<evidence type="ECO:0000256" key="4">
    <source>
        <dbReference type="ARBA" id="ARBA00022737"/>
    </source>
</evidence>
<reference evidence="9 10" key="1">
    <citation type="submission" date="2023-09" db="EMBL/GenBank/DDBJ databases">
        <title>Pangenome analysis of Batrachochytrium dendrobatidis and related Chytrids.</title>
        <authorList>
            <person name="Yacoub M.N."/>
            <person name="Stajich J.E."/>
            <person name="James T.Y."/>
        </authorList>
    </citation>
    <scope>NUCLEOTIDE SEQUENCE [LARGE SCALE GENOMIC DNA]</scope>
    <source>
        <strain evidence="9 10">JEL0888</strain>
    </source>
</reference>
<dbReference type="PROSITE" id="PS00678">
    <property type="entry name" value="WD_REPEATS_1"/>
    <property type="match status" value="1"/>
</dbReference>
<dbReference type="Gene3D" id="2.130.10.10">
    <property type="entry name" value="YVTN repeat-like/Quinoprotein amine dehydrogenase"/>
    <property type="match status" value="1"/>
</dbReference>
<evidence type="ECO:0000256" key="6">
    <source>
        <dbReference type="ARBA" id="ARBA00023306"/>
    </source>
</evidence>
<keyword evidence="5" id="KW-0498">Mitosis</keyword>
<evidence type="ECO:0000256" key="1">
    <source>
        <dbReference type="ARBA" id="ARBA00006445"/>
    </source>
</evidence>
<dbReference type="InterPro" id="IPR036322">
    <property type="entry name" value="WD40_repeat_dom_sf"/>
</dbReference>
<keyword evidence="6" id="KW-0131">Cell cycle</keyword>
<name>A0ABR4N1T6_9FUNG</name>
<keyword evidence="3" id="KW-0132">Cell division</keyword>
<organism evidence="9 10">
    <name type="scientific">Polyrhizophydium stewartii</name>
    <dbReference type="NCBI Taxonomy" id="2732419"/>
    <lineage>
        <taxon>Eukaryota</taxon>
        <taxon>Fungi</taxon>
        <taxon>Fungi incertae sedis</taxon>
        <taxon>Chytridiomycota</taxon>
        <taxon>Chytridiomycota incertae sedis</taxon>
        <taxon>Chytridiomycetes</taxon>
        <taxon>Rhizophydiales</taxon>
        <taxon>Rhizophydiales incertae sedis</taxon>
        <taxon>Polyrhizophydium</taxon>
    </lineage>
</organism>
<evidence type="ECO:0000313" key="9">
    <source>
        <dbReference type="EMBL" id="KAL2913469.1"/>
    </source>
</evidence>
<dbReference type="InterPro" id="IPR001680">
    <property type="entry name" value="WD40_rpt"/>
</dbReference>
<comment type="similarity">
    <text evidence="1">Belongs to the WD repeat CDC20/Fizzy family.</text>
</comment>
<evidence type="ECO:0000256" key="2">
    <source>
        <dbReference type="ARBA" id="ARBA00022574"/>
    </source>
</evidence>
<dbReference type="InterPro" id="IPR019775">
    <property type="entry name" value="WD40_repeat_CS"/>
</dbReference>
<dbReference type="EMBL" id="JADGIZ020000046">
    <property type="protein sequence ID" value="KAL2913469.1"/>
    <property type="molecule type" value="Genomic_DNA"/>
</dbReference>
<feature type="domain" description="CDC20/Fizzy WD40" evidence="8">
    <location>
        <begin position="86"/>
        <end position="375"/>
    </location>
</feature>
<gene>
    <name evidence="9" type="primary">slp1</name>
    <name evidence="9" type="ORF">HK105_207081</name>
</gene>
<dbReference type="SUPFAM" id="SSF50978">
    <property type="entry name" value="WD40 repeat-like"/>
    <property type="match status" value="1"/>
</dbReference>
<evidence type="ECO:0000256" key="3">
    <source>
        <dbReference type="ARBA" id="ARBA00022618"/>
    </source>
</evidence>
<sequence length="415" mass="45709">MESATATFSRIKEPVEKPKPLDADELAYQAKMAQACGVAIDQRILAFNVEPPTIERHDLRTTWSRMHRPNTKIARRRIPTVPEKVLDAPGLVDDFYLNLLDWSSRNILAIALDRTVYIWNADTGSVQEFCSTAEDDLVTSLQWTLDGSYLAVGTANGDAQIWDVDSASKVRTMRGRNSRVGVLSWDRHIVSSGARDGSIWHHDVRVANHKVAELLGHSSEICGLKWRPDGQMLASGGNDNLVNIWDVRSTTPRFTKSEHMAAVKAIAWCPWQLNLLATGGGTADRTVHFWNTTTAGKVTSVNTGSQVTSIVWSREYKEFLTSHGFPDNQLAIWSYPSLRKVADLPGHDSRVLHTALSPDGQTVASTASDENLKFWKVFESRKAKGALAGAGATGISADDLADGPLAKSYARMTIR</sequence>
<dbReference type="CDD" id="cd00200">
    <property type="entry name" value="WD40"/>
    <property type="match status" value="1"/>
</dbReference>
<keyword evidence="10" id="KW-1185">Reference proteome</keyword>